<comment type="function">
    <text evidence="9">Part of the tripartite ATP-independent periplasmic (TRAP) transport system.</text>
</comment>
<protein>
    <recommendedName>
        <fullName evidence="9">TRAP transporter small permease protein</fullName>
    </recommendedName>
</protein>
<dbReference type="STRING" id="96773.Tchl_3307"/>
<dbReference type="EMBL" id="CP018839">
    <property type="protein sequence ID" value="APR06113.1"/>
    <property type="molecule type" value="Genomic_DNA"/>
</dbReference>
<dbReference type="GO" id="GO:0022857">
    <property type="term" value="F:transmembrane transporter activity"/>
    <property type="evidence" value="ECO:0007669"/>
    <property type="project" value="UniProtKB-UniRule"/>
</dbReference>
<keyword evidence="3" id="KW-1003">Cell membrane</keyword>
<feature type="transmembrane region" description="Helical" evidence="9">
    <location>
        <begin position="92"/>
        <end position="114"/>
    </location>
</feature>
<evidence type="ECO:0000256" key="7">
    <source>
        <dbReference type="ARBA" id="ARBA00023136"/>
    </source>
</evidence>
<dbReference type="PANTHER" id="PTHR35011:SF4">
    <property type="entry name" value="SLL1102 PROTEIN"/>
    <property type="match status" value="1"/>
</dbReference>
<evidence type="ECO:0000256" key="3">
    <source>
        <dbReference type="ARBA" id="ARBA00022475"/>
    </source>
</evidence>
<evidence type="ECO:0000256" key="1">
    <source>
        <dbReference type="ARBA" id="ARBA00004429"/>
    </source>
</evidence>
<dbReference type="InterPro" id="IPR055348">
    <property type="entry name" value="DctQ"/>
</dbReference>
<feature type="domain" description="Tripartite ATP-independent periplasmic transporters DctQ component" evidence="10">
    <location>
        <begin position="30"/>
        <end position="161"/>
    </location>
</feature>
<dbReference type="Proteomes" id="UP000185739">
    <property type="component" value="Chromosome"/>
</dbReference>
<comment type="similarity">
    <text evidence="8 9">Belongs to the TRAP transporter small permease family.</text>
</comment>
<dbReference type="KEGG" id="tcl:Tchl_3307"/>
<evidence type="ECO:0000256" key="6">
    <source>
        <dbReference type="ARBA" id="ARBA00022989"/>
    </source>
</evidence>
<evidence type="ECO:0000259" key="10">
    <source>
        <dbReference type="Pfam" id="PF04290"/>
    </source>
</evidence>
<dbReference type="RefSeq" id="WP_075149785.1">
    <property type="nucleotide sequence ID" value="NZ_CP018839.1"/>
</dbReference>
<keyword evidence="7 9" id="KW-0472">Membrane</keyword>
<feature type="transmembrane region" description="Helical" evidence="9">
    <location>
        <begin position="134"/>
        <end position="155"/>
    </location>
</feature>
<evidence type="ECO:0000313" key="11">
    <source>
        <dbReference type="EMBL" id="APR06113.1"/>
    </source>
</evidence>
<comment type="caution">
    <text evidence="9">Lacks conserved residue(s) required for the propagation of feature annotation.</text>
</comment>
<comment type="subunit">
    <text evidence="9">The complex comprises the extracytoplasmic solute receptor protein and the two transmembrane proteins.</text>
</comment>
<keyword evidence="2 9" id="KW-0813">Transport</keyword>
<proteinExistence type="inferred from homology"/>
<evidence type="ECO:0000256" key="8">
    <source>
        <dbReference type="ARBA" id="ARBA00038436"/>
    </source>
</evidence>
<dbReference type="AlphaFoldDB" id="A0A1H5TKZ6"/>
<keyword evidence="12" id="KW-1185">Reference proteome</keyword>
<organism evidence="11 12">
    <name type="scientific">Thauera chlorobenzoica</name>
    <dbReference type="NCBI Taxonomy" id="96773"/>
    <lineage>
        <taxon>Bacteria</taxon>
        <taxon>Pseudomonadati</taxon>
        <taxon>Pseudomonadota</taxon>
        <taxon>Betaproteobacteria</taxon>
        <taxon>Rhodocyclales</taxon>
        <taxon>Zoogloeaceae</taxon>
        <taxon>Thauera</taxon>
    </lineage>
</organism>
<comment type="subcellular location">
    <subcellularLocation>
        <location evidence="1 9">Cell inner membrane</location>
        <topology evidence="1 9">Multi-pass membrane protein</topology>
    </subcellularLocation>
</comment>
<evidence type="ECO:0000256" key="9">
    <source>
        <dbReference type="RuleBase" id="RU369079"/>
    </source>
</evidence>
<dbReference type="OrthoDB" id="9795655at2"/>
<feature type="transmembrane region" description="Helical" evidence="9">
    <location>
        <begin position="53"/>
        <end position="71"/>
    </location>
</feature>
<evidence type="ECO:0000313" key="12">
    <source>
        <dbReference type="Proteomes" id="UP000185739"/>
    </source>
</evidence>
<evidence type="ECO:0000256" key="4">
    <source>
        <dbReference type="ARBA" id="ARBA00022519"/>
    </source>
</evidence>
<reference evidence="11 12" key="1">
    <citation type="submission" date="2016-12" db="EMBL/GenBank/DDBJ databases">
        <title>Complete genome sequence of Thauera chlorobenzoica, a Betaproteobacterium degrading haloaromatics anaerobically to CO2 and halides.</title>
        <authorList>
            <person name="Goris T."/>
            <person name="Mergelsberg M."/>
            <person name="Boll M."/>
        </authorList>
    </citation>
    <scope>NUCLEOTIDE SEQUENCE [LARGE SCALE GENOMIC DNA]</scope>
    <source>
        <strain evidence="11 12">3CB1</strain>
    </source>
</reference>
<dbReference type="PANTHER" id="PTHR35011">
    <property type="entry name" value="2,3-DIKETO-L-GULONATE TRAP TRANSPORTER SMALL PERMEASE PROTEIN YIAM"/>
    <property type="match status" value="1"/>
</dbReference>
<evidence type="ECO:0000256" key="5">
    <source>
        <dbReference type="ARBA" id="ARBA00022692"/>
    </source>
</evidence>
<dbReference type="GO" id="GO:0005886">
    <property type="term" value="C:plasma membrane"/>
    <property type="evidence" value="ECO:0007669"/>
    <property type="project" value="UniProtKB-SubCell"/>
</dbReference>
<dbReference type="Pfam" id="PF04290">
    <property type="entry name" value="DctQ"/>
    <property type="match status" value="1"/>
</dbReference>
<keyword evidence="4 9" id="KW-0997">Cell inner membrane</keyword>
<evidence type="ECO:0000256" key="2">
    <source>
        <dbReference type="ARBA" id="ARBA00022448"/>
    </source>
</evidence>
<accession>A0A1H5TKZ6</accession>
<keyword evidence="5 9" id="KW-0812">Transmembrane</keyword>
<dbReference type="InterPro" id="IPR007387">
    <property type="entry name" value="TRAP_DctQ"/>
</dbReference>
<keyword evidence="6 9" id="KW-1133">Transmembrane helix</keyword>
<sequence>MGTLLGFSRIIDAVSRLVGRSVIWLILAATLISAANAVARKAFNIGSNAFLEIQWYLFAGVFMLGAGYALLQNAHVRIDVIANKLGSRMRNLVDVIGIVVFLLPLCYFMITYSWPVVAGAYASGEMSSNAGGLIRWPVYALVPAGFALLALQAISELIKRIAFLRGLGPDSIAHDGHNDAEDHIHATLGDASPNNAAGEPKK</sequence>
<gene>
    <name evidence="11" type="ORF">Tchl_3307</name>
</gene>
<name>A0A1H5TKZ6_9RHOO</name>